<feature type="domain" description="Stealth protein CR3 conserved region 3" evidence="6">
    <location>
        <begin position="214"/>
        <end position="250"/>
    </location>
</feature>
<protein>
    <recommendedName>
        <fullName evidence="9">Capsular polysaccharide phosphotransferase eps10H</fullName>
    </recommendedName>
</protein>
<dbReference type="AlphaFoldDB" id="D2MP26"/>
<evidence type="ECO:0000259" key="4">
    <source>
        <dbReference type="Pfam" id="PF11380"/>
    </source>
</evidence>
<dbReference type="EMBL" id="ADFR01000008">
    <property type="protein sequence ID" value="EFC05646.1"/>
    <property type="molecule type" value="Genomic_DNA"/>
</dbReference>
<name>D2MP26_9FIRM</name>
<comment type="similarity">
    <text evidence="1">Belongs to the stealth family.</text>
</comment>
<dbReference type="PANTHER" id="PTHR24045:SF0">
    <property type="entry name" value="N-ACETYLGLUCOSAMINE-1-PHOSPHOTRANSFERASE SUBUNITS ALPHA_BETA"/>
    <property type="match status" value="1"/>
</dbReference>
<evidence type="ECO:0000256" key="2">
    <source>
        <dbReference type="ARBA" id="ARBA00022679"/>
    </source>
</evidence>
<evidence type="ECO:0000313" key="8">
    <source>
        <dbReference type="Proteomes" id="UP000005017"/>
    </source>
</evidence>
<evidence type="ECO:0000259" key="5">
    <source>
        <dbReference type="Pfam" id="PF17101"/>
    </source>
</evidence>
<dbReference type="InterPro" id="IPR021520">
    <property type="entry name" value="Stealth_CR2"/>
</dbReference>
<dbReference type="PANTHER" id="PTHR24045">
    <property type="match status" value="1"/>
</dbReference>
<feature type="domain" description="Stealth protein CR2 conserved region 2" evidence="4">
    <location>
        <begin position="37"/>
        <end position="137"/>
    </location>
</feature>
<keyword evidence="3" id="KW-0270">Exopolysaccharide synthesis</keyword>
<gene>
    <name evidence="7" type="ORF">HMPREF9013_0251</name>
</gene>
<sequence>MNPIDVVIPWVDGSDPTWIKVHDQYTSDRLSDNHVSRYRAWDTFRYWFRAIEENAPWVRKIHFLTFGHYPKWLNIHHEKIHLVRHEDFIPKEYLPTFSSHVIELNLHRIPDLSEQFIYFNDDVYLNLPSQPDDFFENGLPKDAAVLGVIKNNLRENFMPYIMLNIMALINEKFDKKEVISKHWSKWINVKYGRLALNNLYLLPFGCFTGFRNFHSVVSYHKKTFEEVWEVYPDELRQTCQHKFRNKADVNQYLFRYWQLVSGRFSVMKPSSDYFTIGRQEIDSIQSAIIKPTKRVICINDDPGHFDMELQQKWIDEAFQQRYPNPSSFEIR</sequence>
<reference evidence="8" key="1">
    <citation type="submission" date="2009-12" db="EMBL/GenBank/DDBJ databases">
        <title>Sequence of Clostridiales genomosp. BVAB3 str. UPII9-5.</title>
        <authorList>
            <person name="Madupu R."/>
            <person name="Durkin A.S."/>
            <person name="Torralba M."/>
            <person name="Methe B."/>
            <person name="Sutton G.G."/>
            <person name="Strausberg R.L."/>
            <person name="Nelson K.E."/>
        </authorList>
    </citation>
    <scope>NUCLEOTIDE SEQUENCE [LARGE SCALE GENOMIC DNA]</scope>
    <source>
        <strain evidence="8">W1219</strain>
    </source>
</reference>
<dbReference type="GO" id="GO:0000271">
    <property type="term" value="P:polysaccharide biosynthetic process"/>
    <property type="evidence" value="ECO:0007669"/>
    <property type="project" value="UniProtKB-KW"/>
</dbReference>
<dbReference type="STRING" id="679192.HMPREF9013_0251"/>
<evidence type="ECO:0008006" key="9">
    <source>
        <dbReference type="Google" id="ProtNLM"/>
    </source>
</evidence>
<keyword evidence="2" id="KW-0808">Transferase</keyword>
<dbReference type="RefSeq" id="WP_006627147.1">
    <property type="nucleotide sequence ID" value="NZ_ADFR01000008.1"/>
</dbReference>
<organism evidence="7 8">
    <name type="scientific">Bulleidia extructa W1219</name>
    <dbReference type="NCBI Taxonomy" id="679192"/>
    <lineage>
        <taxon>Bacteria</taxon>
        <taxon>Bacillati</taxon>
        <taxon>Bacillota</taxon>
        <taxon>Erysipelotrichia</taxon>
        <taxon>Erysipelotrichales</taxon>
        <taxon>Erysipelotrichaceae</taxon>
        <taxon>Bulleidia</taxon>
    </lineage>
</organism>
<dbReference type="InterPro" id="IPR047141">
    <property type="entry name" value="Stealth"/>
</dbReference>
<dbReference type="InterPro" id="IPR031358">
    <property type="entry name" value="Stealth_CR1"/>
</dbReference>
<evidence type="ECO:0000313" key="7">
    <source>
        <dbReference type="EMBL" id="EFC05646.1"/>
    </source>
</evidence>
<evidence type="ECO:0000256" key="3">
    <source>
        <dbReference type="ARBA" id="ARBA00023169"/>
    </source>
</evidence>
<dbReference type="Pfam" id="PF11380">
    <property type="entry name" value="Stealth_CR2"/>
    <property type="match status" value="1"/>
</dbReference>
<feature type="domain" description="Stealth protein CR1 conserved region 1" evidence="5">
    <location>
        <begin position="3"/>
        <end position="26"/>
    </location>
</feature>
<accession>D2MP26</accession>
<dbReference type="Proteomes" id="UP000005017">
    <property type="component" value="Unassembled WGS sequence"/>
</dbReference>
<dbReference type="eggNOG" id="COG0438">
    <property type="taxonomic scope" value="Bacteria"/>
</dbReference>
<dbReference type="GO" id="GO:0016772">
    <property type="term" value="F:transferase activity, transferring phosphorus-containing groups"/>
    <property type="evidence" value="ECO:0007669"/>
    <property type="project" value="InterPro"/>
</dbReference>
<comment type="caution">
    <text evidence="7">The sequence shown here is derived from an EMBL/GenBank/DDBJ whole genome shotgun (WGS) entry which is preliminary data.</text>
</comment>
<proteinExistence type="inferred from homology"/>
<dbReference type="Pfam" id="PF17102">
    <property type="entry name" value="Stealth_CR3"/>
    <property type="match status" value="1"/>
</dbReference>
<dbReference type="Pfam" id="PF17101">
    <property type="entry name" value="Stealth_CR1"/>
    <property type="match status" value="1"/>
</dbReference>
<evidence type="ECO:0000256" key="1">
    <source>
        <dbReference type="ARBA" id="ARBA00007583"/>
    </source>
</evidence>
<dbReference type="InterPro" id="IPR031357">
    <property type="entry name" value="Stealth_CR3"/>
</dbReference>
<keyword evidence="8" id="KW-1185">Reference proteome</keyword>
<evidence type="ECO:0000259" key="6">
    <source>
        <dbReference type="Pfam" id="PF17102"/>
    </source>
</evidence>